<comment type="caution">
    <text evidence="2">The sequence shown here is derived from an EMBL/GenBank/DDBJ whole genome shotgun (WGS) entry which is preliminary data.</text>
</comment>
<dbReference type="InterPro" id="IPR029149">
    <property type="entry name" value="Creatin/AminoP/Spt16_N"/>
</dbReference>
<dbReference type="InterPro" id="IPR036005">
    <property type="entry name" value="Creatinase/aminopeptidase-like"/>
</dbReference>
<dbReference type="RefSeq" id="WP_318598481.1">
    <property type="nucleotide sequence ID" value="NZ_JAWSTH010000047.1"/>
</dbReference>
<dbReference type="SUPFAM" id="SSF53092">
    <property type="entry name" value="Creatinase/prolidase N-terminal domain"/>
    <property type="match status" value="1"/>
</dbReference>
<dbReference type="InterPro" id="IPR050659">
    <property type="entry name" value="Peptidase_M24B"/>
</dbReference>
<dbReference type="EMBL" id="JAWSTH010000047">
    <property type="protein sequence ID" value="MDW5596103.1"/>
    <property type="molecule type" value="Genomic_DNA"/>
</dbReference>
<evidence type="ECO:0000259" key="1">
    <source>
        <dbReference type="Pfam" id="PF00557"/>
    </source>
</evidence>
<dbReference type="Pfam" id="PF00557">
    <property type="entry name" value="Peptidase_M24"/>
    <property type="match status" value="1"/>
</dbReference>
<sequence length="400" mass="42202">MTVTTLPAPPPAISHDEFAARRGRAVELARDAGLDGLLVWGSRNWPWAVRYLADHQSGFMQQGANATTFGDKGFSVLVLPVEGEPILVLDQRVRPGEVAIADARTGTTITPAVAEALRETGLAGGRIGVVGEGALLARQQREVEQALGAPLSLTPADRLIEPLARVKSPAEQELLRYASLVGATWMETMMAAAAPGLTEGDLVSIGLPVLIGAGGWPMDVVAGSGNPARPQAERGIPSFNARRPFAVGDLLRVDGFGPVAGGYQCDLARSTCVGAEPTAAQREVLEQAVELIDTLIAALRPGTTLGAVHDIGVEFLTERGHPPHGYFEGFWPAFGHQIGLSTEGPFVSEGETAVVEPGMTMALEIVVGTPETGGISHEECVIVHADRVEVITAGCRQRWW</sequence>
<gene>
    <name evidence="2" type="ORF">R7226_17280</name>
</gene>
<keyword evidence="3" id="KW-1185">Reference proteome</keyword>
<dbReference type="PANTHER" id="PTHR46112:SF2">
    <property type="entry name" value="XAA-PRO AMINOPEPTIDASE P-RELATED"/>
    <property type="match status" value="1"/>
</dbReference>
<feature type="domain" description="Peptidase M24" evidence="1">
    <location>
        <begin position="173"/>
        <end position="384"/>
    </location>
</feature>
<evidence type="ECO:0000313" key="2">
    <source>
        <dbReference type="EMBL" id="MDW5596103.1"/>
    </source>
</evidence>
<proteinExistence type="predicted"/>
<dbReference type="CDD" id="cd01066">
    <property type="entry name" value="APP_MetAP"/>
    <property type="match status" value="1"/>
</dbReference>
<accession>A0ABU4HS20</accession>
<dbReference type="PANTHER" id="PTHR46112">
    <property type="entry name" value="AMINOPEPTIDASE"/>
    <property type="match status" value="1"/>
</dbReference>
<protein>
    <submittedName>
        <fullName evidence="2">M24 family metallopeptidase</fullName>
    </submittedName>
</protein>
<reference evidence="3" key="1">
    <citation type="submission" date="2023-07" db="EMBL/GenBank/DDBJ databases">
        <title>Conexibacter stalactiti sp. nov., isolated from stalactites in a lava cave and emended description of the genus Conexibacter.</title>
        <authorList>
            <person name="Lee S.D."/>
        </authorList>
    </citation>
    <scope>NUCLEOTIDE SEQUENCE [LARGE SCALE GENOMIC DNA]</scope>
    <source>
        <strain evidence="3">KCTC 39840</strain>
    </source>
</reference>
<organism evidence="2 3">
    <name type="scientific">Conexibacter stalactiti</name>
    <dbReference type="NCBI Taxonomy" id="1940611"/>
    <lineage>
        <taxon>Bacteria</taxon>
        <taxon>Bacillati</taxon>
        <taxon>Actinomycetota</taxon>
        <taxon>Thermoleophilia</taxon>
        <taxon>Solirubrobacterales</taxon>
        <taxon>Conexibacteraceae</taxon>
        <taxon>Conexibacter</taxon>
    </lineage>
</organism>
<name>A0ABU4HS20_9ACTN</name>
<dbReference type="Gene3D" id="3.90.230.10">
    <property type="entry name" value="Creatinase/methionine aminopeptidase superfamily"/>
    <property type="match status" value="1"/>
</dbReference>
<dbReference type="SUPFAM" id="SSF55920">
    <property type="entry name" value="Creatinase/aminopeptidase"/>
    <property type="match status" value="1"/>
</dbReference>
<dbReference type="InterPro" id="IPR000994">
    <property type="entry name" value="Pept_M24"/>
</dbReference>
<evidence type="ECO:0000313" key="3">
    <source>
        <dbReference type="Proteomes" id="UP001284601"/>
    </source>
</evidence>
<dbReference type="Gene3D" id="3.40.350.10">
    <property type="entry name" value="Creatinase/prolidase N-terminal domain"/>
    <property type="match status" value="1"/>
</dbReference>
<dbReference type="Proteomes" id="UP001284601">
    <property type="component" value="Unassembled WGS sequence"/>
</dbReference>